<dbReference type="KEGG" id="thu:AC731_007995"/>
<dbReference type="CDD" id="cd12915">
    <property type="entry name" value="PDC2_DGC_like"/>
    <property type="match status" value="1"/>
</dbReference>
<dbReference type="InterPro" id="IPR004358">
    <property type="entry name" value="Sig_transdc_His_kin-like_C"/>
</dbReference>
<name>A0A127K4K2_9RHOO</name>
<dbReference type="FunFam" id="1.10.287.130:FF:000001">
    <property type="entry name" value="Two-component sensor histidine kinase"/>
    <property type="match status" value="1"/>
</dbReference>
<dbReference type="Gene3D" id="1.10.287.130">
    <property type="match status" value="1"/>
</dbReference>
<dbReference type="InterPro" id="IPR003594">
    <property type="entry name" value="HATPase_dom"/>
</dbReference>
<dbReference type="InterPro" id="IPR036890">
    <property type="entry name" value="HATPase_C_sf"/>
</dbReference>
<evidence type="ECO:0000259" key="10">
    <source>
        <dbReference type="PROSITE" id="PS50109"/>
    </source>
</evidence>
<dbReference type="CDD" id="cd00082">
    <property type="entry name" value="HisKA"/>
    <property type="match status" value="1"/>
</dbReference>
<evidence type="ECO:0000256" key="4">
    <source>
        <dbReference type="ARBA" id="ARBA00022679"/>
    </source>
</evidence>
<dbReference type="GO" id="GO:0000155">
    <property type="term" value="F:phosphorelay sensor kinase activity"/>
    <property type="evidence" value="ECO:0007669"/>
    <property type="project" value="InterPro"/>
</dbReference>
<keyword evidence="9" id="KW-0472">Membrane</keyword>
<keyword evidence="9" id="KW-1133">Transmembrane helix</keyword>
<dbReference type="PROSITE" id="PS50109">
    <property type="entry name" value="HIS_KIN"/>
    <property type="match status" value="1"/>
</dbReference>
<dbReference type="InterPro" id="IPR050736">
    <property type="entry name" value="Sensor_HK_Regulatory"/>
</dbReference>
<dbReference type="Gene3D" id="3.30.450.20">
    <property type="entry name" value="PAS domain"/>
    <property type="match status" value="2"/>
</dbReference>
<evidence type="ECO:0000256" key="7">
    <source>
        <dbReference type="ARBA" id="ARBA00058004"/>
    </source>
</evidence>
<dbReference type="AlphaFoldDB" id="A0A127K4K2"/>
<dbReference type="PANTHER" id="PTHR43711">
    <property type="entry name" value="TWO-COMPONENT HISTIDINE KINASE"/>
    <property type="match status" value="1"/>
</dbReference>
<dbReference type="RefSeq" id="WP_048704959.1">
    <property type="nucleotide sequence ID" value="NZ_CP014646.1"/>
</dbReference>
<evidence type="ECO:0000256" key="3">
    <source>
        <dbReference type="ARBA" id="ARBA00022553"/>
    </source>
</evidence>
<keyword evidence="12" id="KW-1185">Reference proteome</keyword>
<evidence type="ECO:0000256" key="8">
    <source>
        <dbReference type="ARBA" id="ARBA00070152"/>
    </source>
</evidence>
<keyword evidence="3" id="KW-0597">Phosphoprotein</keyword>
<evidence type="ECO:0000256" key="9">
    <source>
        <dbReference type="SAM" id="Phobius"/>
    </source>
</evidence>
<dbReference type="PRINTS" id="PR00344">
    <property type="entry name" value="BCTRLSENSOR"/>
</dbReference>
<evidence type="ECO:0000313" key="11">
    <source>
        <dbReference type="EMBL" id="AMO36887.1"/>
    </source>
</evidence>
<evidence type="ECO:0000256" key="5">
    <source>
        <dbReference type="ARBA" id="ARBA00022777"/>
    </source>
</evidence>
<dbReference type="SUPFAM" id="SSF55874">
    <property type="entry name" value="ATPase domain of HSP90 chaperone/DNA topoisomerase II/histidine kinase"/>
    <property type="match status" value="1"/>
</dbReference>
<organism evidence="11 12">
    <name type="scientific">Thauera humireducens</name>
    <dbReference type="NCBI Taxonomy" id="1134435"/>
    <lineage>
        <taxon>Bacteria</taxon>
        <taxon>Pseudomonadati</taxon>
        <taxon>Pseudomonadota</taxon>
        <taxon>Betaproteobacteria</taxon>
        <taxon>Rhodocyclales</taxon>
        <taxon>Zoogloeaceae</taxon>
        <taxon>Thauera</taxon>
    </lineage>
</organism>
<evidence type="ECO:0000313" key="12">
    <source>
        <dbReference type="Proteomes" id="UP000036902"/>
    </source>
</evidence>
<protein>
    <recommendedName>
        <fullName evidence="8">Virulence sensor protein BvgS</fullName>
        <ecNumber evidence="2">2.7.13.3</ecNumber>
    </recommendedName>
</protein>
<reference evidence="12" key="1">
    <citation type="submission" date="2016-03" db="EMBL/GenBank/DDBJ databases">
        <authorList>
            <person name="Ma C."/>
            <person name="Zhou S."/>
            <person name="Yang G."/>
        </authorList>
    </citation>
    <scope>NUCLEOTIDE SEQUENCE [LARGE SCALE GENOMIC DNA]</scope>
    <source>
        <strain evidence="12">SgZ-1</strain>
    </source>
</reference>
<dbReference type="InterPro" id="IPR054327">
    <property type="entry name" value="His-kinase-like_sensor"/>
</dbReference>
<feature type="transmembrane region" description="Helical" evidence="9">
    <location>
        <begin position="309"/>
        <end position="332"/>
    </location>
</feature>
<sequence length="581" mass="63474">MSSEQRKRTAASAESRLADPTAGPLGWLADGKLAFVVILCLGFVLLVSLWAAVLYKVKVEEAHVAETIRRDTMNLARAFEEHTIRTLGSVDQALLFVKYQYEKIGDRLDIAEAVGGGMIISSLFNQVGVINAQGIYHLSNIPGFSRMDLSDREHFRVHVEVDTKAYFVSKPVLGRATGKWSLQVSRRINQVDGSFGGVAVISVDPFYFTSFYSDVDVGTRGVVTLFGLDGIVRARRSGEMTEVGQDISRSTLMSLIQNEPTGHFVEKSMIDGVERSHSYRRLPGLQLGVLVGVDREGAMTDFEARKAGYFRFASAMTLIIVAFAGLSAWLLYRQRMISLSLRESQARAESANRLKSEFLASVSHELRTPLNGIIGYADLLRETADDEAHREYAGVIFDSSQHLLGLVNSILDMARVEAGEMKLKPEPVRVAALVAEVCATYQPIATQKGLALSGSGPQDAQLSIVCDRIRVAQILNNLVHNALKFTDTGFVRVRAYLDDCDCIFEVADSGCGIDPRDQALIFERFRQADAFLTRSQAGAGLGLALCRELAELMGGQITLHSAPGQGSTFSLVLPLAPKEGA</sequence>
<dbReference type="InterPro" id="IPR036097">
    <property type="entry name" value="HisK_dim/P_sf"/>
</dbReference>
<dbReference type="EC" id="2.7.13.3" evidence="2"/>
<dbReference type="STRING" id="1134435.AC731_007995"/>
<dbReference type="SMART" id="SM00388">
    <property type="entry name" value="HisKA"/>
    <property type="match status" value="1"/>
</dbReference>
<feature type="transmembrane region" description="Helical" evidence="9">
    <location>
        <begin position="33"/>
        <end position="55"/>
    </location>
</feature>
<keyword evidence="6" id="KW-0902">Two-component regulatory system</keyword>
<dbReference type="Pfam" id="PF00512">
    <property type="entry name" value="HisKA"/>
    <property type="match status" value="1"/>
</dbReference>
<evidence type="ECO:0000256" key="6">
    <source>
        <dbReference type="ARBA" id="ARBA00023012"/>
    </source>
</evidence>
<dbReference type="InterPro" id="IPR003661">
    <property type="entry name" value="HisK_dim/P_dom"/>
</dbReference>
<dbReference type="SMART" id="SM00387">
    <property type="entry name" value="HATPase_c"/>
    <property type="match status" value="1"/>
</dbReference>
<dbReference type="CDD" id="cd16922">
    <property type="entry name" value="HATPase_EvgS-ArcB-TorS-like"/>
    <property type="match status" value="1"/>
</dbReference>
<keyword evidence="9" id="KW-0812">Transmembrane</keyword>
<dbReference type="FunFam" id="3.30.565.10:FF:000010">
    <property type="entry name" value="Sensor histidine kinase RcsC"/>
    <property type="match status" value="1"/>
</dbReference>
<dbReference type="InterPro" id="IPR005467">
    <property type="entry name" value="His_kinase_dom"/>
</dbReference>
<dbReference type="Gene3D" id="3.30.565.10">
    <property type="entry name" value="Histidine kinase-like ATPase, C-terminal domain"/>
    <property type="match status" value="1"/>
</dbReference>
<dbReference type="Proteomes" id="UP000036902">
    <property type="component" value="Chromosome"/>
</dbReference>
<dbReference type="Pfam" id="PF02518">
    <property type="entry name" value="HATPase_c"/>
    <property type="match status" value="1"/>
</dbReference>
<dbReference type="EMBL" id="CP014646">
    <property type="protein sequence ID" value="AMO36887.1"/>
    <property type="molecule type" value="Genomic_DNA"/>
</dbReference>
<keyword evidence="5 11" id="KW-0418">Kinase</keyword>
<dbReference type="SUPFAM" id="SSF47384">
    <property type="entry name" value="Homodimeric domain of signal transducing histidine kinase"/>
    <property type="match status" value="1"/>
</dbReference>
<comment type="function">
    <text evidence="7">Member of the two-component regulatory system BvgS/BvgA. Phosphorylates BvgA via a four-step phosphorelay in response to environmental signals.</text>
</comment>
<dbReference type="PANTHER" id="PTHR43711:SF26">
    <property type="entry name" value="SENSOR HISTIDINE KINASE RCSC"/>
    <property type="match status" value="1"/>
</dbReference>
<feature type="domain" description="Histidine kinase" evidence="10">
    <location>
        <begin position="361"/>
        <end position="577"/>
    </location>
</feature>
<keyword evidence="4" id="KW-0808">Transferase</keyword>
<proteinExistence type="predicted"/>
<comment type="catalytic activity">
    <reaction evidence="1">
        <text>ATP + protein L-histidine = ADP + protein N-phospho-L-histidine.</text>
        <dbReference type="EC" id="2.7.13.3"/>
    </reaction>
</comment>
<evidence type="ECO:0000256" key="1">
    <source>
        <dbReference type="ARBA" id="ARBA00000085"/>
    </source>
</evidence>
<gene>
    <name evidence="11" type="ORF">AC731_007995</name>
</gene>
<dbReference type="Pfam" id="PF22588">
    <property type="entry name" value="dCache_1_like"/>
    <property type="match status" value="1"/>
</dbReference>
<accession>A0A127K4K2</accession>
<evidence type="ECO:0000256" key="2">
    <source>
        <dbReference type="ARBA" id="ARBA00012438"/>
    </source>
</evidence>
<dbReference type="CDD" id="cd12914">
    <property type="entry name" value="PDC1_DGC_like"/>
    <property type="match status" value="1"/>
</dbReference>